<evidence type="ECO:0000256" key="1">
    <source>
        <dbReference type="ARBA" id="ARBA00007274"/>
    </source>
</evidence>
<dbReference type="EC" id="2.3.1.-" evidence="5"/>
<feature type="domain" description="Maltose/galactoside acetyltransferase" evidence="6">
    <location>
        <begin position="6"/>
        <end position="60"/>
    </location>
</feature>
<reference evidence="7 8" key="1">
    <citation type="submission" date="2020-05" db="EMBL/GenBank/DDBJ databases">
        <title>Distinct polysaccharide utilization as determinants for interspecies competition between intestinal Prevotella spp.</title>
        <authorList>
            <person name="Galvez E.J.C."/>
            <person name="Iljazovic A."/>
            <person name="Strowig T."/>
        </authorList>
    </citation>
    <scope>NUCLEOTIDE SEQUENCE [LARGE SCALE GENOMIC DNA]</scope>
    <source>
        <strain evidence="7 8">PROD</strain>
    </source>
</reference>
<dbReference type="InterPro" id="IPR039369">
    <property type="entry name" value="LacA-like"/>
</dbReference>
<comment type="similarity">
    <text evidence="1 5">Belongs to the transferase hexapeptide repeat family.</text>
</comment>
<gene>
    <name evidence="7" type="ORF">HPS55_09195</name>
</gene>
<comment type="caution">
    <text evidence="7">The sequence shown here is derived from an EMBL/GenBank/DDBJ whole genome shotgun (WGS) entry which is preliminary data.</text>
</comment>
<dbReference type="RefSeq" id="WP_172177886.1">
    <property type="nucleotide sequence ID" value="NZ_CASGIA010000016.1"/>
</dbReference>
<proteinExistence type="inferred from homology"/>
<name>A0ABX2AXX0_9BACT</name>
<dbReference type="InterPro" id="IPR024688">
    <property type="entry name" value="Mac_dom"/>
</dbReference>
<dbReference type="InterPro" id="IPR001451">
    <property type="entry name" value="Hexapep"/>
</dbReference>
<dbReference type="CDD" id="cd03357">
    <property type="entry name" value="LbH_MAT_GAT"/>
    <property type="match status" value="1"/>
</dbReference>
<dbReference type="PROSITE" id="PS00101">
    <property type="entry name" value="HEXAPEP_TRANSFERASES"/>
    <property type="match status" value="1"/>
</dbReference>
<protein>
    <recommendedName>
        <fullName evidence="5">Acetyltransferase</fullName>
        <ecNumber evidence="5">2.3.1.-</ecNumber>
    </recommendedName>
</protein>
<organism evidence="7 8">
    <name type="scientific">Xylanibacter rodentium</name>
    <dbReference type="NCBI Taxonomy" id="2736289"/>
    <lineage>
        <taxon>Bacteria</taxon>
        <taxon>Pseudomonadati</taxon>
        <taxon>Bacteroidota</taxon>
        <taxon>Bacteroidia</taxon>
        <taxon>Bacteroidales</taxon>
        <taxon>Prevotellaceae</taxon>
        <taxon>Xylanibacter</taxon>
    </lineage>
</organism>
<accession>A0ABX2AXX0</accession>
<dbReference type="PANTHER" id="PTHR43017">
    <property type="entry name" value="GALACTOSIDE O-ACETYLTRANSFERASE"/>
    <property type="match status" value="1"/>
</dbReference>
<evidence type="ECO:0000256" key="5">
    <source>
        <dbReference type="RuleBase" id="RU367021"/>
    </source>
</evidence>
<evidence type="ECO:0000256" key="3">
    <source>
        <dbReference type="ARBA" id="ARBA00022737"/>
    </source>
</evidence>
<dbReference type="InterPro" id="IPR011004">
    <property type="entry name" value="Trimer_LpxA-like_sf"/>
</dbReference>
<evidence type="ECO:0000313" key="7">
    <source>
        <dbReference type="EMBL" id="NPE14495.1"/>
    </source>
</evidence>
<dbReference type="InterPro" id="IPR018357">
    <property type="entry name" value="Hexapep_transf_CS"/>
</dbReference>
<dbReference type="Gene3D" id="2.160.10.10">
    <property type="entry name" value="Hexapeptide repeat proteins"/>
    <property type="match status" value="1"/>
</dbReference>
<evidence type="ECO:0000256" key="2">
    <source>
        <dbReference type="ARBA" id="ARBA00022679"/>
    </source>
</evidence>
<keyword evidence="4 5" id="KW-0012">Acyltransferase</keyword>
<evidence type="ECO:0000313" key="8">
    <source>
        <dbReference type="Proteomes" id="UP001193734"/>
    </source>
</evidence>
<evidence type="ECO:0000259" key="6">
    <source>
        <dbReference type="SMART" id="SM01266"/>
    </source>
</evidence>
<dbReference type="PANTHER" id="PTHR43017:SF1">
    <property type="entry name" value="ACETYLTRANSFERASE YJL218W-RELATED"/>
    <property type="match status" value="1"/>
</dbReference>
<evidence type="ECO:0000256" key="4">
    <source>
        <dbReference type="ARBA" id="ARBA00023315"/>
    </source>
</evidence>
<keyword evidence="3" id="KW-0677">Repeat</keyword>
<dbReference type="Pfam" id="PF00132">
    <property type="entry name" value="Hexapep"/>
    <property type="match status" value="1"/>
</dbReference>
<dbReference type="Proteomes" id="UP001193734">
    <property type="component" value="Unassembled WGS sequence"/>
</dbReference>
<keyword evidence="2 5" id="KW-0808">Transferase</keyword>
<dbReference type="SUPFAM" id="SSF51161">
    <property type="entry name" value="Trimeric LpxA-like enzymes"/>
    <property type="match status" value="1"/>
</dbReference>
<dbReference type="SMART" id="SM01266">
    <property type="entry name" value="Mac"/>
    <property type="match status" value="1"/>
</dbReference>
<sequence>MTKDNLSLIRSGQWMNGFAKEFAVALGICEEQCFKLNSLPPSHSEERNQIIRNIMGNIGEHFTIHSPFHCDFGTNIHIGENFISNFNLTILDEADVTIGNNVFIGPDCRLCTVIHALKATQRNSGVMRARPITIGNDVWIAAGVTVLPGVNIGDGAVIGAGSVVTKDIPPHTLAAGNPCHIIREITDEDKVDIIS</sequence>
<keyword evidence="8" id="KW-1185">Reference proteome</keyword>
<dbReference type="GeneID" id="82157939"/>
<dbReference type="EMBL" id="JABKKE010000014">
    <property type="protein sequence ID" value="NPE14495.1"/>
    <property type="molecule type" value="Genomic_DNA"/>
</dbReference>